<gene>
    <name evidence="1" type="ORF">KTC_41660</name>
</gene>
<dbReference type="AlphaFoldDB" id="A0A455STM6"/>
<name>A0A455STM6_9CHLR</name>
<sequence length="143" mass="16186">MQLIERHVIRTSDPRYAAIDCAAFASKNLYNAANYLALQSFLHEGLYLGYAEVFHRIKHHEAYQALPRKVSNAVLRLLDKIWKSYFAACKAYQEHPENFPGHPKLPKYKDKQKGRIVANGSNVDCSGHSSARSSMLMSMAVTT</sequence>
<dbReference type="EMBL" id="AP019376">
    <property type="protein sequence ID" value="BBH89415.1"/>
    <property type="molecule type" value="Genomic_DNA"/>
</dbReference>
<reference evidence="1" key="1">
    <citation type="submission" date="2018-12" db="EMBL/GenBank/DDBJ databases">
        <title>Novel natural products biosynthetic potential of the class Ktedonobacteria.</title>
        <authorList>
            <person name="Zheng Y."/>
            <person name="Saitou A."/>
            <person name="Wang C.M."/>
            <person name="Toyoda A."/>
            <person name="Minakuchi Y."/>
            <person name="Sekiguchi Y."/>
            <person name="Ueda K."/>
            <person name="Takano H."/>
            <person name="Sakai Y."/>
            <person name="Yokota A."/>
            <person name="Yabe S."/>
        </authorList>
    </citation>
    <scope>NUCLEOTIDE SEQUENCE</scope>
    <source>
        <strain evidence="1">COM3</strain>
    </source>
</reference>
<evidence type="ECO:0000313" key="1">
    <source>
        <dbReference type="EMBL" id="BBH89415.1"/>
    </source>
</evidence>
<proteinExistence type="predicted"/>
<organism evidence="1">
    <name type="scientific">Thermosporothrix sp. COM3</name>
    <dbReference type="NCBI Taxonomy" id="2490863"/>
    <lineage>
        <taxon>Bacteria</taxon>
        <taxon>Bacillati</taxon>
        <taxon>Chloroflexota</taxon>
        <taxon>Ktedonobacteria</taxon>
        <taxon>Ktedonobacterales</taxon>
        <taxon>Thermosporotrichaceae</taxon>
        <taxon>Thermosporothrix</taxon>
    </lineage>
</organism>
<protein>
    <recommendedName>
        <fullName evidence="2">Transposase putative helix-turn-helix domain-containing protein</fullName>
    </recommendedName>
</protein>
<evidence type="ECO:0008006" key="2">
    <source>
        <dbReference type="Google" id="ProtNLM"/>
    </source>
</evidence>
<accession>A0A455STM6</accession>